<keyword evidence="3" id="KW-1185">Reference proteome</keyword>
<sequence>MHQCLQISEILCLIVKFISEGRIIVPWEGDNPIIRRDLLSLTLTCKTIHGVAVAALWKRQDSFVPLLKCLPSDLWHFNPVTNLMSFCRPLVPTDWVRFQHYAPSVQSLTVGSDVAPEALENLAMYGPLGPDHGLLPNLRTLSFSVKHVESLVHLIIFLNPNLRSLEINDGGWNLVPDFSGLGDVLGDVAPLLANLALRMPPSVENIDIRRSTGALTSFSSLPQHLKTISWDIPFDLTDVIHLAALPQLTHVSIFLPDNIADVQLLQTSVHGNALFPALRCLELRAQSLLHGKIFLNFLGKHTLERLVLCADEIPDEQDLDNVAEVLKSLRRNSGDPHVLESLTVSCDDLLDEAEDYALPFDVLRKNLLIFHNMKQLALDVPVTVNGDDDNLEELAQALPHIEKVQLGSRPTAQHTSFTLRGLSSFARHCASIRWLTISINAELEDEKADQDGTWEDLGTGEELVDLTLARSSLIFPLPVARILCRMFPKLSDVFWEGDPAQWGPLEEYVIEFSNCREEAEWDAWMRESVPSPSVLDSGSEEDEEGEKWMNSAS</sequence>
<dbReference type="GeneID" id="19309448"/>
<dbReference type="Proteomes" id="UP000030669">
    <property type="component" value="Unassembled WGS sequence"/>
</dbReference>
<evidence type="ECO:0000313" key="3">
    <source>
        <dbReference type="Proteomes" id="UP000030669"/>
    </source>
</evidence>
<evidence type="ECO:0000313" key="2">
    <source>
        <dbReference type="EMBL" id="EPQ55500.1"/>
    </source>
</evidence>
<dbReference type="RefSeq" id="XP_007865587.1">
    <property type="nucleotide sequence ID" value="XM_007867396.1"/>
</dbReference>
<dbReference type="SUPFAM" id="SSF52047">
    <property type="entry name" value="RNI-like"/>
    <property type="match status" value="1"/>
</dbReference>
<proteinExistence type="predicted"/>
<accession>S7RM79</accession>
<dbReference type="OrthoDB" id="3255541at2759"/>
<dbReference type="AlphaFoldDB" id="S7RM79"/>
<evidence type="ECO:0000256" key="1">
    <source>
        <dbReference type="SAM" id="MobiDB-lite"/>
    </source>
</evidence>
<dbReference type="KEGG" id="gtr:GLOTRDRAFT_93132"/>
<dbReference type="OMA" id="PLARNCA"/>
<dbReference type="Gene3D" id="3.80.10.10">
    <property type="entry name" value="Ribonuclease Inhibitor"/>
    <property type="match status" value="1"/>
</dbReference>
<dbReference type="EMBL" id="KB469301">
    <property type="protein sequence ID" value="EPQ55500.1"/>
    <property type="molecule type" value="Genomic_DNA"/>
</dbReference>
<gene>
    <name evidence="2" type="ORF">GLOTRDRAFT_93132</name>
</gene>
<name>S7RM79_GLOTA</name>
<protein>
    <recommendedName>
        <fullName evidence="4">F-box domain-containing protein</fullName>
    </recommendedName>
</protein>
<organism evidence="2 3">
    <name type="scientific">Gloeophyllum trabeum (strain ATCC 11539 / FP-39264 / Madison 617)</name>
    <name type="common">Brown rot fungus</name>
    <dbReference type="NCBI Taxonomy" id="670483"/>
    <lineage>
        <taxon>Eukaryota</taxon>
        <taxon>Fungi</taxon>
        <taxon>Dikarya</taxon>
        <taxon>Basidiomycota</taxon>
        <taxon>Agaricomycotina</taxon>
        <taxon>Agaricomycetes</taxon>
        <taxon>Gloeophyllales</taxon>
        <taxon>Gloeophyllaceae</taxon>
        <taxon>Gloeophyllum</taxon>
    </lineage>
</organism>
<dbReference type="HOGENOM" id="CLU_021164_0_0_1"/>
<dbReference type="InterPro" id="IPR032675">
    <property type="entry name" value="LRR_dom_sf"/>
</dbReference>
<reference evidence="2 3" key="1">
    <citation type="journal article" date="2012" name="Science">
        <title>The Paleozoic origin of enzymatic lignin decomposition reconstructed from 31 fungal genomes.</title>
        <authorList>
            <person name="Floudas D."/>
            <person name="Binder M."/>
            <person name="Riley R."/>
            <person name="Barry K."/>
            <person name="Blanchette R.A."/>
            <person name="Henrissat B."/>
            <person name="Martinez A.T."/>
            <person name="Otillar R."/>
            <person name="Spatafora J.W."/>
            <person name="Yadav J.S."/>
            <person name="Aerts A."/>
            <person name="Benoit I."/>
            <person name="Boyd A."/>
            <person name="Carlson A."/>
            <person name="Copeland A."/>
            <person name="Coutinho P.M."/>
            <person name="de Vries R.P."/>
            <person name="Ferreira P."/>
            <person name="Findley K."/>
            <person name="Foster B."/>
            <person name="Gaskell J."/>
            <person name="Glotzer D."/>
            <person name="Gorecki P."/>
            <person name="Heitman J."/>
            <person name="Hesse C."/>
            <person name="Hori C."/>
            <person name="Igarashi K."/>
            <person name="Jurgens J.A."/>
            <person name="Kallen N."/>
            <person name="Kersten P."/>
            <person name="Kohler A."/>
            <person name="Kuees U."/>
            <person name="Kumar T.K.A."/>
            <person name="Kuo A."/>
            <person name="LaButti K."/>
            <person name="Larrondo L.F."/>
            <person name="Lindquist E."/>
            <person name="Ling A."/>
            <person name="Lombard V."/>
            <person name="Lucas S."/>
            <person name="Lundell T."/>
            <person name="Martin R."/>
            <person name="McLaughlin D.J."/>
            <person name="Morgenstern I."/>
            <person name="Morin E."/>
            <person name="Murat C."/>
            <person name="Nagy L.G."/>
            <person name="Nolan M."/>
            <person name="Ohm R.A."/>
            <person name="Patyshakuliyeva A."/>
            <person name="Rokas A."/>
            <person name="Ruiz-Duenas F.J."/>
            <person name="Sabat G."/>
            <person name="Salamov A."/>
            <person name="Samejima M."/>
            <person name="Schmutz J."/>
            <person name="Slot J.C."/>
            <person name="St John F."/>
            <person name="Stenlid J."/>
            <person name="Sun H."/>
            <person name="Sun S."/>
            <person name="Syed K."/>
            <person name="Tsang A."/>
            <person name="Wiebenga A."/>
            <person name="Young D."/>
            <person name="Pisabarro A."/>
            <person name="Eastwood D.C."/>
            <person name="Martin F."/>
            <person name="Cullen D."/>
            <person name="Grigoriev I.V."/>
            <person name="Hibbett D.S."/>
        </authorList>
    </citation>
    <scope>NUCLEOTIDE SEQUENCE [LARGE SCALE GENOMIC DNA]</scope>
    <source>
        <strain evidence="2 3">ATCC 11539</strain>
    </source>
</reference>
<feature type="region of interest" description="Disordered" evidence="1">
    <location>
        <begin position="527"/>
        <end position="553"/>
    </location>
</feature>
<dbReference type="eggNOG" id="ENOG502SV7G">
    <property type="taxonomic scope" value="Eukaryota"/>
</dbReference>
<evidence type="ECO:0008006" key="4">
    <source>
        <dbReference type="Google" id="ProtNLM"/>
    </source>
</evidence>